<dbReference type="EMBL" id="JAMKFB020000017">
    <property type="protein sequence ID" value="KAL0169116.1"/>
    <property type="molecule type" value="Genomic_DNA"/>
</dbReference>
<comment type="caution">
    <text evidence="1">The sequence shown here is derived from an EMBL/GenBank/DDBJ whole genome shotgun (WGS) entry which is preliminary data.</text>
</comment>
<evidence type="ECO:0000313" key="1">
    <source>
        <dbReference type="EMBL" id="KAL0169116.1"/>
    </source>
</evidence>
<proteinExistence type="predicted"/>
<organism evidence="1 2">
    <name type="scientific">Cirrhinus mrigala</name>
    <name type="common">Mrigala</name>
    <dbReference type="NCBI Taxonomy" id="683832"/>
    <lineage>
        <taxon>Eukaryota</taxon>
        <taxon>Metazoa</taxon>
        <taxon>Chordata</taxon>
        <taxon>Craniata</taxon>
        <taxon>Vertebrata</taxon>
        <taxon>Euteleostomi</taxon>
        <taxon>Actinopterygii</taxon>
        <taxon>Neopterygii</taxon>
        <taxon>Teleostei</taxon>
        <taxon>Ostariophysi</taxon>
        <taxon>Cypriniformes</taxon>
        <taxon>Cyprinidae</taxon>
        <taxon>Labeoninae</taxon>
        <taxon>Labeonini</taxon>
        <taxon>Cirrhinus</taxon>
    </lineage>
</organism>
<keyword evidence="2" id="KW-1185">Reference proteome</keyword>
<protein>
    <submittedName>
        <fullName evidence="1">Uncharacterized protein</fullName>
    </submittedName>
</protein>
<accession>A0ABD0P786</accession>
<evidence type="ECO:0000313" key="2">
    <source>
        <dbReference type="Proteomes" id="UP001529510"/>
    </source>
</evidence>
<gene>
    <name evidence="1" type="ORF">M9458_033712</name>
</gene>
<dbReference type="AlphaFoldDB" id="A0ABD0P786"/>
<reference evidence="1 2" key="1">
    <citation type="submission" date="2024-05" db="EMBL/GenBank/DDBJ databases">
        <title>Genome sequencing and assembly of Indian major carp, Cirrhinus mrigala (Hamilton, 1822).</title>
        <authorList>
            <person name="Mohindra V."/>
            <person name="Chowdhury L.M."/>
            <person name="Lal K."/>
            <person name="Jena J.K."/>
        </authorList>
    </citation>
    <scope>NUCLEOTIDE SEQUENCE [LARGE SCALE GENOMIC DNA]</scope>
    <source>
        <strain evidence="1">CM1030</strain>
        <tissue evidence="1">Blood</tissue>
    </source>
</reference>
<name>A0ABD0P786_CIRMR</name>
<feature type="non-terminal residue" evidence="1">
    <location>
        <position position="69"/>
    </location>
</feature>
<dbReference type="Proteomes" id="UP001529510">
    <property type="component" value="Unassembled WGS sequence"/>
</dbReference>
<sequence length="69" mass="7735">MIHVWTPVYCQKPFQLTALYLFRVEGLSVNLPALLVSHGPGVPYEVYSLPSSSATDLASLIQRVELDRF</sequence>